<proteinExistence type="predicted"/>
<reference evidence="1" key="1">
    <citation type="journal article" date="2021" name="Proc. Natl. Acad. Sci. U.S.A.">
        <title>A Catalog of Tens of Thousands of Viruses from Human Metagenomes Reveals Hidden Associations with Chronic Diseases.</title>
        <authorList>
            <person name="Tisza M.J."/>
            <person name="Buck C.B."/>
        </authorList>
    </citation>
    <scope>NUCLEOTIDE SEQUENCE</scope>
    <source>
        <strain evidence="1">CtPyh10</strain>
    </source>
</reference>
<evidence type="ECO:0000313" key="1">
    <source>
        <dbReference type="EMBL" id="DAF56312.1"/>
    </source>
</evidence>
<dbReference type="EMBL" id="BK032711">
    <property type="protein sequence ID" value="DAF56312.1"/>
    <property type="molecule type" value="Genomic_DNA"/>
</dbReference>
<protein>
    <submittedName>
        <fullName evidence="1">Uncharacterized protein</fullName>
    </submittedName>
</protein>
<accession>A0A8S5SZK5</accession>
<sequence length="114" mass="12870">MKTLGIPYAFGVYNKKPLPTMYFVGEYSEIQGFTEDGLQEATVMLTGYSRGSCIELFDAREEIERHFSRYGLTTITPSGSGVAIMYANTLVIPTGDAEFKRIQVNLQVKEWRVE</sequence>
<name>A0A8S5SZK5_9CAUD</name>
<organism evidence="1">
    <name type="scientific">Siphoviridae sp. ctPyh10</name>
    <dbReference type="NCBI Taxonomy" id="2827865"/>
    <lineage>
        <taxon>Viruses</taxon>
        <taxon>Duplodnaviria</taxon>
        <taxon>Heunggongvirae</taxon>
        <taxon>Uroviricota</taxon>
        <taxon>Caudoviricetes</taxon>
    </lineage>
</organism>